<dbReference type="GO" id="GO:0009229">
    <property type="term" value="P:thiamine diphosphate biosynthetic process"/>
    <property type="evidence" value="ECO:0007669"/>
    <property type="project" value="InterPro"/>
</dbReference>
<accession>A0A183ISV2</accession>
<dbReference type="GO" id="GO:0016301">
    <property type="term" value="F:kinase activity"/>
    <property type="evidence" value="ECO:0007669"/>
    <property type="project" value="UniProtKB-KW"/>
</dbReference>
<name>A0A183ISV2_9BILA</name>
<evidence type="ECO:0000313" key="9">
    <source>
        <dbReference type="WBParaSite" id="SBAD_0000696001-mRNA-1"/>
    </source>
</evidence>
<dbReference type="OrthoDB" id="25149at2759"/>
<dbReference type="InterPro" id="IPR036759">
    <property type="entry name" value="TPK_catalytic_sf"/>
</dbReference>
<keyword evidence="4" id="KW-0067">ATP-binding</keyword>
<dbReference type="GO" id="GO:0006772">
    <property type="term" value="P:thiamine metabolic process"/>
    <property type="evidence" value="ECO:0007669"/>
    <property type="project" value="InterPro"/>
</dbReference>
<keyword evidence="1" id="KW-0808">Transferase</keyword>
<dbReference type="Gene3D" id="3.40.50.10240">
    <property type="entry name" value="Thiamin pyrophosphokinase, catalytic domain"/>
    <property type="match status" value="1"/>
</dbReference>
<protein>
    <submittedName>
        <fullName evidence="9">Thiamine diphosphokinase</fullName>
    </submittedName>
</protein>
<evidence type="ECO:0000256" key="2">
    <source>
        <dbReference type="ARBA" id="ARBA00022741"/>
    </source>
</evidence>
<organism evidence="9">
    <name type="scientific">Soboliphyme baturini</name>
    <dbReference type="NCBI Taxonomy" id="241478"/>
    <lineage>
        <taxon>Eukaryota</taxon>
        <taxon>Metazoa</taxon>
        <taxon>Ecdysozoa</taxon>
        <taxon>Nematoda</taxon>
        <taxon>Enoplea</taxon>
        <taxon>Dorylaimia</taxon>
        <taxon>Dioctophymatida</taxon>
        <taxon>Dioctophymatoidea</taxon>
        <taxon>Soboliphymatidae</taxon>
        <taxon>Soboliphyme</taxon>
    </lineage>
</organism>
<feature type="domain" description="Thiamin pyrophosphokinase catalytic" evidence="5">
    <location>
        <begin position="5"/>
        <end position="101"/>
    </location>
</feature>
<dbReference type="GO" id="GO:0005524">
    <property type="term" value="F:ATP binding"/>
    <property type="evidence" value="ECO:0007669"/>
    <property type="project" value="UniProtKB-KW"/>
</dbReference>
<dbReference type="PANTHER" id="PTHR13622:SF8">
    <property type="entry name" value="THIAMIN PYROPHOSPHOKINASE 1"/>
    <property type="match status" value="1"/>
</dbReference>
<dbReference type="InterPro" id="IPR036371">
    <property type="entry name" value="TPK_B1-bd_sf"/>
</dbReference>
<evidence type="ECO:0000256" key="1">
    <source>
        <dbReference type="ARBA" id="ARBA00022679"/>
    </source>
</evidence>
<dbReference type="InterPro" id="IPR007371">
    <property type="entry name" value="TPK_catalytic"/>
</dbReference>
<evidence type="ECO:0000256" key="3">
    <source>
        <dbReference type="ARBA" id="ARBA00022777"/>
    </source>
</evidence>
<dbReference type="Pfam" id="PF04265">
    <property type="entry name" value="TPK_B1_binding"/>
    <property type="match status" value="1"/>
</dbReference>
<keyword evidence="3" id="KW-0418">Kinase</keyword>
<dbReference type="SUPFAM" id="SSF63862">
    <property type="entry name" value="Thiamin pyrophosphokinase, substrate-binding domain"/>
    <property type="match status" value="1"/>
</dbReference>
<evidence type="ECO:0000313" key="7">
    <source>
        <dbReference type="EMBL" id="VDP10600.1"/>
    </source>
</evidence>
<dbReference type="PANTHER" id="PTHR13622">
    <property type="entry name" value="THIAMIN PYROPHOSPHOKINASE"/>
    <property type="match status" value="1"/>
</dbReference>
<dbReference type="NCBIfam" id="TIGR01378">
    <property type="entry name" value="thi_PPkinase"/>
    <property type="match status" value="1"/>
</dbReference>
<sequence>MYSNLVRVAADGAADKLRELGNGCFIPDILCGDLDSVSASTVKFLRSSVILKIPDQDSTDFTKCLRTISNKIVENIVALGGLCGRFDHVIGCLNSLSINLEENPHLRLFLLHSESLVTLLPKGENHIHLDLELCTGKCGLAPLGFPVENVYTDGLKWNLSKSVYFDS</sequence>
<dbReference type="InterPro" id="IPR007373">
    <property type="entry name" value="Thiamin_PyroPKinase_B1-bd"/>
</dbReference>
<dbReference type="InterPro" id="IPR006282">
    <property type="entry name" value="Thi_PPkinase"/>
</dbReference>
<evidence type="ECO:0000259" key="6">
    <source>
        <dbReference type="Pfam" id="PF04265"/>
    </source>
</evidence>
<feature type="domain" description="Thiamin pyrophosphokinase thiamin-binding" evidence="6">
    <location>
        <begin position="125"/>
        <end position="162"/>
    </location>
</feature>
<dbReference type="AlphaFoldDB" id="A0A183ISV2"/>
<dbReference type="GO" id="GO:0004788">
    <property type="term" value="F:thiamine diphosphokinase activity"/>
    <property type="evidence" value="ECO:0007669"/>
    <property type="project" value="InterPro"/>
</dbReference>
<evidence type="ECO:0000256" key="4">
    <source>
        <dbReference type="ARBA" id="ARBA00022840"/>
    </source>
</evidence>
<dbReference type="CDD" id="cd07995">
    <property type="entry name" value="TPK"/>
    <property type="match status" value="1"/>
</dbReference>
<evidence type="ECO:0000313" key="8">
    <source>
        <dbReference type="Proteomes" id="UP000270296"/>
    </source>
</evidence>
<dbReference type="EMBL" id="UZAM01009963">
    <property type="protein sequence ID" value="VDP10600.1"/>
    <property type="molecule type" value="Genomic_DNA"/>
</dbReference>
<dbReference type="Pfam" id="PF04263">
    <property type="entry name" value="TPK_catalytic"/>
    <property type="match status" value="1"/>
</dbReference>
<dbReference type="WBParaSite" id="SBAD_0000696001-mRNA-1">
    <property type="protein sequence ID" value="SBAD_0000696001-mRNA-1"/>
    <property type="gene ID" value="SBAD_0000696001"/>
</dbReference>
<keyword evidence="8" id="KW-1185">Reference proteome</keyword>
<evidence type="ECO:0000259" key="5">
    <source>
        <dbReference type="Pfam" id="PF04263"/>
    </source>
</evidence>
<proteinExistence type="predicted"/>
<dbReference type="SUPFAM" id="SSF63999">
    <property type="entry name" value="Thiamin pyrophosphokinase, catalytic domain"/>
    <property type="match status" value="1"/>
</dbReference>
<dbReference type="Proteomes" id="UP000270296">
    <property type="component" value="Unassembled WGS sequence"/>
</dbReference>
<reference evidence="7 8" key="2">
    <citation type="submission" date="2018-11" db="EMBL/GenBank/DDBJ databases">
        <authorList>
            <consortium name="Pathogen Informatics"/>
        </authorList>
    </citation>
    <scope>NUCLEOTIDE SEQUENCE [LARGE SCALE GENOMIC DNA]</scope>
</reference>
<gene>
    <name evidence="7" type="ORF">SBAD_LOCUS6699</name>
</gene>
<reference evidence="9" key="1">
    <citation type="submission" date="2016-06" db="UniProtKB">
        <authorList>
            <consortium name="WormBaseParasite"/>
        </authorList>
    </citation>
    <scope>IDENTIFICATION</scope>
</reference>
<keyword evidence="2" id="KW-0547">Nucleotide-binding</keyword>